<dbReference type="OrthoDB" id="5416037at2759"/>
<gene>
    <name evidence="4" type="ORF">NA56DRAFT_711095</name>
</gene>
<feature type="transmembrane region" description="Helical" evidence="2">
    <location>
        <begin position="427"/>
        <end position="447"/>
    </location>
</feature>
<feature type="region of interest" description="Disordered" evidence="1">
    <location>
        <begin position="1"/>
        <end position="54"/>
    </location>
</feature>
<feature type="compositionally biased region" description="Polar residues" evidence="1">
    <location>
        <begin position="1"/>
        <end position="23"/>
    </location>
</feature>
<keyword evidence="2" id="KW-0812">Transmembrane</keyword>
<keyword evidence="5" id="KW-1185">Reference proteome</keyword>
<accession>A0A2J6PJR5</accession>
<protein>
    <recommendedName>
        <fullName evidence="3">DUF6594 domain-containing protein</fullName>
    </recommendedName>
</protein>
<evidence type="ECO:0000313" key="5">
    <source>
        <dbReference type="Proteomes" id="UP000235672"/>
    </source>
</evidence>
<sequence>MSSVHTQKTGSDSGVRAQPTSSDEIPRPEPEEMSQTGTGRGSGNTTTGDDLTRVDEMPIEVQQEVYVLPAASHRMARVVQQEVPIYREEWPMPEMARVVSRRIRSRSRSRSSGGGREVARPSDGNRRNRSRNVSRSRSRIRDDPEMVRVISRSRSRSRQRGKRHCMSFCTRRRGLARVVDGVSAPRSREKGSHSELFGYREYSSLLATDSDFLVFKRFGASNARVLLALQDDVMRKERTLADIEMAARQSEGPEKESIHIARLNNEEDNPIGELYRSLDRYNKFLIQVAEIGKWPTAEKVNIRSLKTWHSHHPGAIAREETTYLDHTADLFRLLPRNAEPLRKFLERWDRFTFFIAERQEVLYMEDEKIDNFVRFVTLVIWLVMLIVPLWALYFVVKAVHKLAAITGFIVLFLAVMAIFTDTKPSEMLAATAGYAALIVVFLSFAPASGS</sequence>
<evidence type="ECO:0000313" key="4">
    <source>
        <dbReference type="EMBL" id="PMD14275.1"/>
    </source>
</evidence>
<evidence type="ECO:0000259" key="3">
    <source>
        <dbReference type="Pfam" id="PF20237"/>
    </source>
</evidence>
<reference evidence="4 5" key="1">
    <citation type="submission" date="2016-05" db="EMBL/GenBank/DDBJ databases">
        <title>A degradative enzymes factory behind the ericoid mycorrhizal symbiosis.</title>
        <authorList>
            <consortium name="DOE Joint Genome Institute"/>
            <person name="Martino E."/>
            <person name="Morin E."/>
            <person name="Grelet G."/>
            <person name="Kuo A."/>
            <person name="Kohler A."/>
            <person name="Daghino S."/>
            <person name="Barry K."/>
            <person name="Choi C."/>
            <person name="Cichocki N."/>
            <person name="Clum A."/>
            <person name="Copeland A."/>
            <person name="Hainaut M."/>
            <person name="Haridas S."/>
            <person name="Labutti K."/>
            <person name="Lindquist E."/>
            <person name="Lipzen A."/>
            <person name="Khouja H.-R."/>
            <person name="Murat C."/>
            <person name="Ohm R."/>
            <person name="Olson A."/>
            <person name="Spatafora J."/>
            <person name="Veneault-Fourrey C."/>
            <person name="Henrissat B."/>
            <person name="Grigoriev I."/>
            <person name="Martin F."/>
            <person name="Perotto S."/>
        </authorList>
    </citation>
    <scope>NUCLEOTIDE SEQUENCE [LARGE SCALE GENOMIC DNA]</scope>
    <source>
        <strain evidence="4 5">UAMH 7357</strain>
    </source>
</reference>
<proteinExistence type="predicted"/>
<feature type="domain" description="DUF6594" evidence="3">
    <location>
        <begin position="199"/>
        <end position="439"/>
    </location>
</feature>
<dbReference type="PANTHER" id="PTHR34502:SF4">
    <property type="entry name" value="DUF6594 DOMAIN-CONTAINING PROTEIN"/>
    <property type="match status" value="1"/>
</dbReference>
<dbReference type="AlphaFoldDB" id="A0A2J6PJR5"/>
<keyword evidence="2" id="KW-0472">Membrane</keyword>
<evidence type="ECO:0000256" key="1">
    <source>
        <dbReference type="SAM" id="MobiDB-lite"/>
    </source>
</evidence>
<feature type="compositionally biased region" description="Basic residues" evidence="1">
    <location>
        <begin position="127"/>
        <end position="138"/>
    </location>
</feature>
<dbReference type="InterPro" id="IPR046529">
    <property type="entry name" value="DUF6594"/>
</dbReference>
<name>A0A2J6PJR5_9HELO</name>
<keyword evidence="2" id="KW-1133">Transmembrane helix</keyword>
<feature type="region of interest" description="Disordered" evidence="1">
    <location>
        <begin position="100"/>
        <end position="165"/>
    </location>
</feature>
<dbReference type="PANTHER" id="PTHR34502">
    <property type="entry name" value="DUF6594 DOMAIN-CONTAINING PROTEIN-RELATED"/>
    <property type="match status" value="1"/>
</dbReference>
<dbReference type="STRING" id="1745343.A0A2J6PJR5"/>
<organism evidence="4 5">
    <name type="scientific">Hyaloscypha hepaticicola</name>
    <dbReference type="NCBI Taxonomy" id="2082293"/>
    <lineage>
        <taxon>Eukaryota</taxon>
        <taxon>Fungi</taxon>
        <taxon>Dikarya</taxon>
        <taxon>Ascomycota</taxon>
        <taxon>Pezizomycotina</taxon>
        <taxon>Leotiomycetes</taxon>
        <taxon>Helotiales</taxon>
        <taxon>Hyaloscyphaceae</taxon>
        <taxon>Hyaloscypha</taxon>
    </lineage>
</organism>
<dbReference type="Proteomes" id="UP000235672">
    <property type="component" value="Unassembled WGS sequence"/>
</dbReference>
<feature type="compositionally biased region" description="Basic and acidic residues" evidence="1">
    <location>
        <begin position="117"/>
        <end position="126"/>
    </location>
</feature>
<dbReference type="Pfam" id="PF20237">
    <property type="entry name" value="DUF6594"/>
    <property type="match status" value="1"/>
</dbReference>
<feature type="compositionally biased region" description="Basic residues" evidence="1">
    <location>
        <begin position="100"/>
        <end position="109"/>
    </location>
</feature>
<dbReference type="EMBL" id="KZ613523">
    <property type="protein sequence ID" value="PMD14275.1"/>
    <property type="molecule type" value="Genomic_DNA"/>
</dbReference>
<feature type="transmembrane region" description="Helical" evidence="2">
    <location>
        <begin position="402"/>
        <end position="420"/>
    </location>
</feature>
<feature type="compositionally biased region" description="Basic residues" evidence="1">
    <location>
        <begin position="151"/>
        <end position="165"/>
    </location>
</feature>
<evidence type="ECO:0000256" key="2">
    <source>
        <dbReference type="SAM" id="Phobius"/>
    </source>
</evidence>
<feature type="transmembrane region" description="Helical" evidence="2">
    <location>
        <begin position="372"/>
        <end position="396"/>
    </location>
</feature>